<feature type="region of interest" description="Disordered" evidence="1">
    <location>
        <begin position="1"/>
        <end position="54"/>
    </location>
</feature>
<dbReference type="Proteomes" id="UP000887159">
    <property type="component" value="Unassembled WGS sequence"/>
</dbReference>
<reference evidence="2" key="1">
    <citation type="submission" date="2020-08" db="EMBL/GenBank/DDBJ databases">
        <title>Multicomponent nature underlies the extraordinary mechanical properties of spider dragline silk.</title>
        <authorList>
            <person name="Kono N."/>
            <person name="Nakamura H."/>
            <person name="Mori M."/>
            <person name="Yoshida Y."/>
            <person name="Ohtoshi R."/>
            <person name="Malay A.D."/>
            <person name="Moran D.A.P."/>
            <person name="Tomita M."/>
            <person name="Numata K."/>
            <person name="Arakawa K."/>
        </authorList>
    </citation>
    <scope>NUCLEOTIDE SEQUENCE</scope>
</reference>
<dbReference type="AlphaFoldDB" id="A0A8X6SK08"/>
<gene>
    <name evidence="2" type="ORF">TNCV_2565551</name>
</gene>
<evidence type="ECO:0000313" key="3">
    <source>
        <dbReference type="Proteomes" id="UP000887159"/>
    </source>
</evidence>
<sequence length="104" mass="12190">MEMQYQKTLLPQGGGQWRKKPNENETGVTSRGREWKSAGRGQTAPKRVRGAPKRSREKELLLFFRSQNEKEWSLQVETYKRNSRRKRQEPVFSLIPVSTSGKRI</sequence>
<organism evidence="2 3">
    <name type="scientific">Trichonephila clavipes</name>
    <name type="common">Golden silk orbweaver</name>
    <name type="synonym">Nephila clavipes</name>
    <dbReference type="NCBI Taxonomy" id="2585209"/>
    <lineage>
        <taxon>Eukaryota</taxon>
        <taxon>Metazoa</taxon>
        <taxon>Ecdysozoa</taxon>
        <taxon>Arthropoda</taxon>
        <taxon>Chelicerata</taxon>
        <taxon>Arachnida</taxon>
        <taxon>Araneae</taxon>
        <taxon>Araneomorphae</taxon>
        <taxon>Entelegynae</taxon>
        <taxon>Araneoidea</taxon>
        <taxon>Nephilidae</taxon>
        <taxon>Trichonephila</taxon>
    </lineage>
</organism>
<keyword evidence="3" id="KW-1185">Reference proteome</keyword>
<dbReference type="EMBL" id="BMAU01021298">
    <property type="protein sequence ID" value="GFY10527.1"/>
    <property type="molecule type" value="Genomic_DNA"/>
</dbReference>
<evidence type="ECO:0000256" key="1">
    <source>
        <dbReference type="SAM" id="MobiDB-lite"/>
    </source>
</evidence>
<accession>A0A8X6SK08</accession>
<comment type="caution">
    <text evidence="2">The sequence shown here is derived from an EMBL/GenBank/DDBJ whole genome shotgun (WGS) entry which is preliminary data.</text>
</comment>
<proteinExistence type="predicted"/>
<protein>
    <submittedName>
        <fullName evidence="2">Uncharacterized protein</fullName>
    </submittedName>
</protein>
<name>A0A8X6SK08_TRICX</name>
<evidence type="ECO:0000313" key="2">
    <source>
        <dbReference type="EMBL" id="GFY10527.1"/>
    </source>
</evidence>